<dbReference type="Proteomes" id="UP000237271">
    <property type="component" value="Unassembled WGS sequence"/>
</dbReference>
<evidence type="ECO:0008006" key="4">
    <source>
        <dbReference type="Google" id="ProtNLM"/>
    </source>
</evidence>
<sequence length="223" mass="24151">MILRRTLLEVAPQSFEAKAPPTRSATQNLTLDEGKARAQAAKTASSKRADEGAASAKKRAAPGSTASSEEAEQGGAPRDLGEQQERYQLAQLQGASAPPTLVYPRGYFPPDAGSGSPMFLDHLTVSTLDTLLVAPMSVCAARTTPNSLDGIYESQEESRRHWGGSSPRGVQPENTTTQTQGKDLFWRWVSLKNFTVHELKELREDCLLSYAWASATFVLSLPT</sequence>
<evidence type="ECO:0000313" key="3">
    <source>
        <dbReference type="Proteomes" id="UP000237271"/>
    </source>
</evidence>
<gene>
    <name evidence="2" type="ORF">PHPALM_30513</name>
</gene>
<dbReference type="OrthoDB" id="146150at2759"/>
<protein>
    <recommendedName>
        <fullName evidence="4">ATP-binding cassette (ABC) Superfamily</fullName>
    </recommendedName>
</protein>
<comment type="caution">
    <text evidence="2">The sequence shown here is derived from an EMBL/GenBank/DDBJ whole genome shotgun (WGS) entry which is preliminary data.</text>
</comment>
<feature type="region of interest" description="Disordered" evidence="1">
    <location>
        <begin position="14"/>
        <end position="81"/>
    </location>
</feature>
<evidence type="ECO:0000313" key="2">
    <source>
        <dbReference type="EMBL" id="POM60610.1"/>
    </source>
</evidence>
<dbReference type="EMBL" id="NCKW01016847">
    <property type="protein sequence ID" value="POM60610.1"/>
    <property type="molecule type" value="Genomic_DNA"/>
</dbReference>
<evidence type="ECO:0000256" key="1">
    <source>
        <dbReference type="SAM" id="MobiDB-lite"/>
    </source>
</evidence>
<name>A0A2P4X524_9STRA</name>
<reference evidence="2 3" key="1">
    <citation type="journal article" date="2017" name="Genome Biol. Evol.">
        <title>Phytophthora megakarya and P. palmivora, closely related causal agents of cacao black pod rot, underwent increases in genome sizes and gene numbers by different mechanisms.</title>
        <authorList>
            <person name="Ali S.S."/>
            <person name="Shao J."/>
            <person name="Lary D.J."/>
            <person name="Kronmiller B."/>
            <person name="Shen D."/>
            <person name="Strem M.D."/>
            <person name="Amoako-Attah I."/>
            <person name="Akrofi A.Y."/>
            <person name="Begoude B.A."/>
            <person name="Ten Hoopen G.M."/>
            <person name="Coulibaly K."/>
            <person name="Kebe B.I."/>
            <person name="Melnick R.L."/>
            <person name="Guiltinan M.J."/>
            <person name="Tyler B.M."/>
            <person name="Meinhardt L.W."/>
            <person name="Bailey B.A."/>
        </authorList>
    </citation>
    <scope>NUCLEOTIDE SEQUENCE [LARGE SCALE GENOMIC DNA]</scope>
    <source>
        <strain evidence="3">sbr112.9</strain>
    </source>
</reference>
<keyword evidence="3" id="KW-1185">Reference proteome</keyword>
<proteinExistence type="predicted"/>
<dbReference type="AlphaFoldDB" id="A0A2P4X524"/>
<organism evidence="2 3">
    <name type="scientific">Phytophthora palmivora</name>
    <dbReference type="NCBI Taxonomy" id="4796"/>
    <lineage>
        <taxon>Eukaryota</taxon>
        <taxon>Sar</taxon>
        <taxon>Stramenopiles</taxon>
        <taxon>Oomycota</taxon>
        <taxon>Peronosporomycetes</taxon>
        <taxon>Peronosporales</taxon>
        <taxon>Peronosporaceae</taxon>
        <taxon>Phytophthora</taxon>
    </lineage>
</organism>
<accession>A0A2P4X524</accession>
<feature type="region of interest" description="Disordered" evidence="1">
    <location>
        <begin position="153"/>
        <end position="177"/>
    </location>
</feature>